<dbReference type="Pfam" id="PF00905">
    <property type="entry name" value="Transpeptidase"/>
    <property type="match status" value="1"/>
</dbReference>
<evidence type="ECO:0000256" key="1">
    <source>
        <dbReference type="ARBA" id="ARBA00004370"/>
    </source>
</evidence>
<evidence type="ECO:0008006" key="7">
    <source>
        <dbReference type="Google" id="ProtNLM"/>
    </source>
</evidence>
<dbReference type="PANTHER" id="PTHR30627:SF1">
    <property type="entry name" value="PEPTIDOGLYCAN D,D-TRANSPEPTIDASE FTSI"/>
    <property type="match status" value="1"/>
</dbReference>
<organism evidence="5 6">
    <name type="scientific">Candidatus Zambryskibacteria bacterium RIFCSPLOWO2_01_FULL_45_43</name>
    <dbReference type="NCBI Taxonomy" id="1802762"/>
    <lineage>
        <taxon>Bacteria</taxon>
        <taxon>Candidatus Zambryskiibacteriota</taxon>
    </lineage>
</organism>
<dbReference type="SUPFAM" id="SSF56519">
    <property type="entry name" value="Penicillin binding protein dimerisation domain"/>
    <property type="match status" value="1"/>
</dbReference>
<dbReference type="InterPro" id="IPR036138">
    <property type="entry name" value="PBP_dimer_sf"/>
</dbReference>
<dbReference type="PANTHER" id="PTHR30627">
    <property type="entry name" value="PEPTIDOGLYCAN D,D-TRANSPEPTIDASE"/>
    <property type="match status" value="1"/>
</dbReference>
<dbReference type="InterPro" id="IPR005311">
    <property type="entry name" value="PBP_dimer"/>
</dbReference>
<sequence length="549" mass="60383">MKFRLAFIILFFTSLYSLAIFNIYTLQIKKGEYYSARASSQSRLAGFLEPLRGNIYFTDKYGNAVPAAITKAYPVLYAVPKEIADPAATADVLASVINMDRDDLLELLSKSNDPYELLARRATPEQVSGLRNLNLQGLYIDEENGRFYPYQNLASQVLGFISPTAKDDTLIGRYGVELQYQNRLAGEEGRLDGDRTIRPTAGENIYLTIDPNVQARAEEILKALIDKYDAEQGSVIVQEPKTGKILALGGFPNFDPNQYASYPLADFLNPIIQGVYEPGSVMKVVTMAAGLDSNKLAPETTFYDSGSLTLDGRTIKNWDLKAHGRVTMTEVIEQSINTGAAYAQRLIGNDLFYNYLVKFGFGEPTGIALPGELGGNINNLKSSFREINFATAAFGQGVSVTPLQMINAVSAIANGGVLMRPYLNSRDEQPKEIRRVISPVAARQITDMMVSAVRKATIAQIPKFSIAGKTGTAQIPDFKRGGYSDQYIHTYIGFAPAFDPKFTVLLRIDKPYGAPLAGLTVVPAFRELAEFLINYYNLPPDILEPNANG</sequence>
<dbReference type="GO" id="GO:0005886">
    <property type="term" value="C:plasma membrane"/>
    <property type="evidence" value="ECO:0007669"/>
    <property type="project" value="TreeGrafter"/>
</dbReference>
<keyword evidence="2" id="KW-0472">Membrane</keyword>
<dbReference type="Gene3D" id="3.30.450.330">
    <property type="match status" value="1"/>
</dbReference>
<evidence type="ECO:0000259" key="4">
    <source>
        <dbReference type="Pfam" id="PF03717"/>
    </source>
</evidence>
<dbReference type="Gene3D" id="3.90.1310.10">
    <property type="entry name" value="Penicillin-binding protein 2a (Domain 2)"/>
    <property type="match status" value="1"/>
</dbReference>
<evidence type="ECO:0000313" key="6">
    <source>
        <dbReference type="Proteomes" id="UP000177722"/>
    </source>
</evidence>
<name>A0A1G2U9S7_9BACT</name>
<gene>
    <name evidence="5" type="ORF">A3B16_02850</name>
</gene>
<protein>
    <recommendedName>
        <fullName evidence="7">Penicillin-binding protein transpeptidase domain-containing protein</fullName>
    </recommendedName>
</protein>
<dbReference type="GO" id="GO:0071555">
    <property type="term" value="P:cell wall organization"/>
    <property type="evidence" value="ECO:0007669"/>
    <property type="project" value="TreeGrafter"/>
</dbReference>
<feature type="domain" description="Penicillin-binding protein transpeptidase" evidence="3">
    <location>
        <begin position="233"/>
        <end position="516"/>
    </location>
</feature>
<dbReference type="Pfam" id="PF03717">
    <property type="entry name" value="PBP_dimer"/>
    <property type="match status" value="1"/>
</dbReference>
<evidence type="ECO:0000256" key="2">
    <source>
        <dbReference type="ARBA" id="ARBA00023136"/>
    </source>
</evidence>
<reference evidence="5 6" key="1">
    <citation type="journal article" date="2016" name="Nat. Commun.">
        <title>Thousands of microbial genomes shed light on interconnected biogeochemical processes in an aquifer system.</title>
        <authorList>
            <person name="Anantharaman K."/>
            <person name="Brown C.T."/>
            <person name="Hug L.A."/>
            <person name="Sharon I."/>
            <person name="Castelle C.J."/>
            <person name="Probst A.J."/>
            <person name="Thomas B.C."/>
            <person name="Singh A."/>
            <person name="Wilkins M.J."/>
            <person name="Karaoz U."/>
            <person name="Brodie E.L."/>
            <person name="Williams K.H."/>
            <person name="Hubbard S.S."/>
            <person name="Banfield J.F."/>
        </authorList>
    </citation>
    <scope>NUCLEOTIDE SEQUENCE [LARGE SCALE GENOMIC DNA]</scope>
</reference>
<dbReference type="AlphaFoldDB" id="A0A1G2U9S7"/>
<dbReference type="GO" id="GO:0008658">
    <property type="term" value="F:penicillin binding"/>
    <property type="evidence" value="ECO:0007669"/>
    <property type="project" value="InterPro"/>
</dbReference>
<dbReference type="Gene3D" id="3.40.710.10">
    <property type="entry name" value="DD-peptidase/beta-lactamase superfamily"/>
    <property type="match status" value="1"/>
</dbReference>
<comment type="subcellular location">
    <subcellularLocation>
        <location evidence="1">Membrane</location>
    </subcellularLocation>
</comment>
<feature type="domain" description="Penicillin-binding protein dimerisation" evidence="4">
    <location>
        <begin position="49"/>
        <end position="189"/>
    </location>
</feature>
<dbReference type="InterPro" id="IPR050515">
    <property type="entry name" value="Beta-lactam/transpept"/>
</dbReference>
<evidence type="ECO:0000313" key="5">
    <source>
        <dbReference type="EMBL" id="OHB06215.1"/>
    </source>
</evidence>
<dbReference type="EMBL" id="MHWF01000006">
    <property type="protein sequence ID" value="OHB06215.1"/>
    <property type="molecule type" value="Genomic_DNA"/>
</dbReference>
<proteinExistence type="predicted"/>
<accession>A0A1G2U9S7</accession>
<comment type="caution">
    <text evidence="5">The sequence shown here is derived from an EMBL/GenBank/DDBJ whole genome shotgun (WGS) entry which is preliminary data.</text>
</comment>
<evidence type="ECO:0000259" key="3">
    <source>
        <dbReference type="Pfam" id="PF00905"/>
    </source>
</evidence>
<dbReference type="SUPFAM" id="SSF56601">
    <property type="entry name" value="beta-lactamase/transpeptidase-like"/>
    <property type="match status" value="1"/>
</dbReference>
<dbReference type="InterPro" id="IPR012338">
    <property type="entry name" value="Beta-lactam/transpept-like"/>
</dbReference>
<dbReference type="InterPro" id="IPR001460">
    <property type="entry name" value="PCN-bd_Tpept"/>
</dbReference>
<dbReference type="Proteomes" id="UP000177722">
    <property type="component" value="Unassembled WGS sequence"/>
</dbReference>